<evidence type="ECO:0000256" key="1">
    <source>
        <dbReference type="ARBA" id="ARBA00008748"/>
    </source>
</evidence>
<dbReference type="GO" id="GO:0006085">
    <property type="term" value="P:acetyl-CoA biosynthetic process"/>
    <property type="evidence" value="ECO:0007669"/>
    <property type="project" value="UniProtKB-UniRule"/>
</dbReference>
<keyword evidence="3 9" id="KW-0808">Transferase</keyword>
<dbReference type="GO" id="GO:0005524">
    <property type="term" value="F:ATP binding"/>
    <property type="evidence" value="ECO:0007669"/>
    <property type="project" value="UniProtKB-KW"/>
</dbReference>
<evidence type="ECO:0000256" key="2">
    <source>
        <dbReference type="ARBA" id="ARBA00022490"/>
    </source>
</evidence>
<dbReference type="EMBL" id="CP012839">
    <property type="protein sequence ID" value="ARC53165.1"/>
    <property type="molecule type" value="Genomic_DNA"/>
</dbReference>
<dbReference type="PANTHER" id="PTHR21060:SF21">
    <property type="entry name" value="ACETATE KINASE"/>
    <property type="match status" value="1"/>
</dbReference>
<dbReference type="PROSITE" id="PS01076">
    <property type="entry name" value="ACETATE_KINASE_2"/>
    <property type="match status" value="1"/>
</dbReference>
<keyword evidence="5 9" id="KW-0547">Nucleotide-binding</keyword>
<comment type="catalytic activity">
    <reaction evidence="9">
        <text>acetate + ATP = acetyl phosphate + ADP</text>
        <dbReference type="Rhea" id="RHEA:11352"/>
        <dbReference type="ChEBI" id="CHEBI:22191"/>
        <dbReference type="ChEBI" id="CHEBI:30089"/>
        <dbReference type="ChEBI" id="CHEBI:30616"/>
        <dbReference type="ChEBI" id="CHEBI:456216"/>
        <dbReference type="EC" id="2.7.2.1"/>
    </reaction>
</comment>
<feature type="binding site" evidence="9">
    <location>
        <position position="94"/>
    </location>
    <ligand>
        <name>substrate</name>
    </ligand>
</feature>
<dbReference type="NCBIfam" id="TIGR00016">
    <property type="entry name" value="ackA"/>
    <property type="match status" value="1"/>
</dbReference>
<dbReference type="HAMAP" id="MF_00020">
    <property type="entry name" value="Acetate_kinase"/>
    <property type="match status" value="1"/>
</dbReference>
<keyword evidence="2 9" id="KW-0963">Cytoplasm</keyword>
<keyword evidence="7 9" id="KW-0067">ATP-binding</keyword>
<accession>A0A1V0HK04</accession>
<dbReference type="SUPFAM" id="SSF53067">
    <property type="entry name" value="Actin-like ATPase domain"/>
    <property type="match status" value="2"/>
</dbReference>
<evidence type="ECO:0000256" key="8">
    <source>
        <dbReference type="ARBA" id="ARBA00022842"/>
    </source>
</evidence>
<dbReference type="GO" id="GO:0006083">
    <property type="term" value="P:acetate metabolic process"/>
    <property type="evidence" value="ECO:0007669"/>
    <property type="project" value="TreeGrafter"/>
</dbReference>
<evidence type="ECO:0000313" key="11">
    <source>
        <dbReference type="EMBL" id="ARC53165.1"/>
    </source>
</evidence>
<gene>
    <name evidence="9" type="primary">ackA</name>
    <name evidence="11" type="ORF">AOQ87_00400</name>
</gene>
<dbReference type="InterPro" id="IPR000890">
    <property type="entry name" value="Aliphatic_acid_kin_short-chain"/>
</dbReference>
<feature type="site" description="Transition state stabilizer" evidence="9">
    <location>
        <position position="246"/>
    </location>
</feature>
<dbReference type="PANTHER" id="PTHR21060">
    <property type="entry name" value="ACETATE KINASE"/>
    <property type="match status" value="1"/>
</dbReference>
<dbReference type="GO" id="GO:0000287">
    <property type="term" value="F:magnesium ion binding"/>
    <property type="evidence" value="ECO:0007669"/>
    <property type="project" value="UniProtKB-UniRule"/>
</dbReference>
<keyword evidence="12" id="KW-1185">Reference proteome</keyword>
<feature type="site" description="Transition state stabilizer" evidence="9">
    <location>
        <position position="185"/>
    </location>
</feature>
<dbReference type="PIRSF" id="PIRSF000722">
    <property type="entry name" value="Acetate_prop_kin"/>
    <property type="match status" value="1"/>
</dbReference>
<dbReference type="Gene3D" id="3.30.420.40">
    <property type="match status" value="2"/>
</dbReference>
<evidence type="ECO:0000256" key="5">
    <source>
        <dbReference type="ARBA" id="ARBA00022741"/>
    </source>
</evidence>
<comment type="subcellular location">
    <subcellularLocation>
        <location evidence="9">Cytoplasm</location>
    </subcellularLocation>
</comment>
<feature type="binding site" evidence="9">
    <location>
        <position position="390"/>
    </location>
    <ligand>
        <name>Mg(2+)</name>
        <dbReference type="ChEBI" id="CHEBI:18420"/>
    </ligand>
</feature>
<dbReference type="InterPro" id="IPR004372">
    <property type="entry name" value="Ac/propionate_kinase"/>
</dbReference>
<evidence type="ECO:0000256" key="3">
    <source>
        <dbReference type="ARBA" id="ARBA00022679"/>
    </source>
</evidence>
<name>A0A1V0HK04_9ENTR</name>
<evidence type="ECO:0000256" key="9">
    <source>
        <dbReference type="HAMAP-Rule" id="MF_00020"/>
    </source>
</evidence>
<dbReference type="Pfam" id="PF00871">
    <property type="entry name" value="Acetate_kinase"/>
    <property type="match status" value="1"/>
</dbReference>
<dbReference type="KEGG" id="rped:AOQ87_00400"/>
<comment type="similarity">
    <text evidence="1 9 10">Belongs to the acetokinase family.</text>
</comment>
<evidence type="ECO:0000256" key="4">
    <source>
        <dbReference type="ARBA" id="ARBA00022723"/>
    </source>
</evidence>
<dbReference type="InterPro" id="IPR023865">
    <property type="entry name" value="Aliphatic_acid_kinase_CS"/>
</dbReference>
<feature type="binding site" evidence="9">
    <location>
        <begin position="213"/>
        <end position="217"/>
    </location>
    <ligand>
        <name>ATP</name>
        <dbReference type="ChEBI" id="CHEBI:30616"/>
    </ligand>
</feature>
<dbReference type="UniPathway" id="UPA00340">
    <property type="reaction ID" value="UER00458"/>
</dbReference>
<evidence type="ECO:0000313" key="12">
    <source>
        <dbReference type="Proteomes" id="UP000242793"/>
    </source>
</evidence>
<dbReference type="STRING" id="428411.AOQ87_00400"/>
<dbReference type="EC" id="2.7.2.1" evidence="9"/>
<dbReference type="InterPro" id="IPR043129">
    <property type="entry name" value="ATPase_NBD"/>
</dbReference>
<feature type="binding site" evidence="9">
    <location>
        <position position="13"/>
    </location>
    <ligand>
        <name>Mg(2+)</name>
        <dbReference type="ChEBI" id="CHEBI:18420"/>
    </ligand>
</feature>
<sequence length="407" mass="46461">MSKKTKKYIFVLNCGSSSLKFAIIDILKKEKIFSGTVEFLHSKKSQITFKDCTNEENKVIFLENLTYKKSIEVIFQKSLEKIKCLQSILGIGHRIVHGGEKLHQSTIIDKKIIEQIRSSIPFAPLHNPFGIIGFQEISSIFPHLKHKQVAVFDTAFHHTIPSESYLYAIPYELYKKYGIRRYGAHGISYQYVSKKFSKIVKKDLKYLNIIVCHLGNGGSIAAIANGKSVDTSMGLTPLEGLMMGTRSGDIDPSIIFYLYENLKMNIGQIREILTKKSGILGITQINNDMRYVEDNYHKDTNANRAMKMYCHRLSKYIASYFTMMNDHLDAIIFTGGIGENSVMVRKMTMEKLKLFNVQCDEEKNANTKFGKCEMISSKNSIPVWVIPTNEEIIIAEETFRLLEIEQT</sequence>
<proteinExistence type="inferred from homology"/>
<feature type="binding site" evidence="9">
    <location>
        <begin position="288"/>
        <end position="290"/>
    </location>
    <ligand>
        <name>ATP</name>
        <dbReference type="ChEBI" id="CHEBI:30616"/>
    </ligand>
</feature>
<keyword evidence="6 9" id="KW-0418">Kinase</keyword>
<comment type="cofactor">
    <cofactor evidence="9">
        <name>Mg(2+)</name>
        <dbReference type="ChEBI" id="CHEBI:18420"/>
    </cofactor>
    <cofactor evidence="9">
        <name>Mn(2+)</name>
        <dbReference type="ChEBI" id="CHEBI:29035"/>
    </cofactor>
    <text evidence="9">Mg(2+). Can also accept Mn(2+).</text>
</comment>
<comment type="function">
    <text evidence="9">Catalyzes the formation of acetyl phosphate from acetate and ATP. Can also catalyze the reverse reaction.</text>
</comment>
<dbReference type="AlphaFoldDB" id="A0A1V0HK04"/>
<dbReference type="Proteomes" id="UP000242793">
    <property type="component" value="Chromosome"/>
</dbReference>
<dbReference type="GO" id="GO:0008776">
    <property type="term" value="F:acetate kinase activity"/>
    <property type="evidence" value="ECO:0007669"/>
    <property type="project" value="UniProtKB-UniRule"/>
</dbReference>
<evidence type="ECO:0000256" key="6">
    <source>
        <dbReference type="ARBA" id="ARBA00022777"/>
    </source>
</evidence>
<comment type="subunit">
    <text evidence="9">Homodimer.</text>
</comment>
<organism evidence="11 12">
    <name type="scientific">Candidatus Riesia pediculischaeffi</name>
    <dbReference type="NCBI Taxonomy" id="428411"/>
    <lineage>
        <taxon>Bacteria</taxon>
        <taxon>Pseudomonadati</taxon>
        <taxon>Pseudomonadota</taxon>
        <taxon>Gammaproteobacteria</taxon>
        <taxon>Enterobacterales</taxon>
        <taxon>Enterobacteriaceae</taxon>
        <taxon>Candidatus Riesia</taxon>
    </lineage>
</organism>
<comment type="pathway">
    <text evidence="9">Metabolic intermediate biosynthesis; acetyl-CoA biosynthesis; acetyl-CoA from acetate: step 1/2.</text>
</comment>
<dbReference type="RefSeq" id="WP_080626457.1">
    <property type="nucleotide sequence ID" value="NZ_CP012839.1"/>
</dbReference>
<keyword evidence="4 9" id="KW-0479">Metal-binding</keyword>
<evidence type="ECO:0000256" key="7">
    <source>
        <dbReference type="ARBA" id="ARBA00022840"/>
    </source>
</evidence>
<feature type="binding site" evidence="9">
    <location>
        <begin position="336"/>
        <end position="340"/>
    </location>
    <ligand>
        <name>ATP</name>
        <dbReference type="ChEBI" id="CHEBI:30616"/>
    </ligand>
</feature>
<evidence type="ECO:0000256" key="10">
    <source>
        <dbReference type="RuleBase" id="RU003835"/>
    </source>
</evidence>
<protein>
    <recommendedName>
        <fullName evidence="9">Acetate kinase</fullName>
        <ecNumber evidence="9">2.7.2.1</ecNumber>
    </recommendedName>
    <alternativeName>
        <fullName evidence="9">Acetokinase</fullName>
    </alternativeName>
</protein>
<dbReference type="CDD" id="cd24010">
    <property type="entry name" value="ASKHA_NBD_AcK_PK"/>
    <property type="match status" value="1"/>
</dbReference>
<dbReference type="GO" id="GO:0005829">
    <property type="term" value="C:cytosol"/>
    <property type="evidence" value="ECO:0007669"/>
    <property type="project" value="TreeGrafter"/>
</dbReference>
<dbReference type="PRINTS" id="PR00471">
    <property type="entry name" value="ACETATEKNASE"/>
</dbReference>
<feature type="active site" description="Proton donor/acceptor" evidence="9">
    <location>
        <position position="153"/>
    </location>
</feature>
<feature type="binding site" evidence="9">
    <location>
        <position position="20"/>
    </location>
    <ligand>
        <name>ATP</name>
        <dbReference type="ChEBI" id="CHEBI:30616"/>
    </ligand>
</feature>
<reference evidence="11 12" key="1">
    <citation type="submission" date="2015-10" db="EMBL/GenBank/DDBJ databases">
        <title>Survey of human and primate louse endosymbionts.</title>
        <authorList>
            <person name="Boyd B.M."/>
        </authorList>
    </citation>
    <scope>NUCLEOTIDE SEQUENCE [LARGE SCALE GENOMIC DNA]</scope>
    <source>
        <strain evidence="11 12">PTSK</strain>
    </source>
</reference>
<keyword evidence="8 9" id="KW-0460">Magnesium</keyword>